<feature type="compositionally biased region" description="Basic and acidic residues" evidence="1">
    <location>
        <begin position="709"/>
        <end position="719"/>
    </location>
</feature>
<protein>
    <submittedName>
        <fullName evidence="2 3">Uncharacterized protein</fullName>
    </submittedName>
</protein>
<feature type="compositionally biased region" description="Polar residues" evidence="1">
    <location>
        <begin position="661"/>
        <end position="673"/>
    </location>
</feature>
<feature type="compositionally biased region" description="Basic and acidic residues" evidence="1">
    <location>
        <begin position="1045"/>
        <end position="1073"/>
    </location>
</feature>
<feature type="compositionally biased region" description="Acidic residues" evidence="1">
    <location>
        <begin position="789"/>
        <end position="798"/>
    </location>
</feature>
<reference evidence="2" key="2">
    <citation type="submission" date="2016-05" db="EMBL/GenBank/DDBJ databases">
        <title>Comparative analysis highlights variable genome content of wheat rusts and divergence of the mating loci.</title>
        <authorList>
            <person name="Cuomo C.A."/>
            <person name="Bakkeren G."/>
            <person name="Szabo L."/>
            <person name="Khalil H."/>
            <person name="Joly D."/>
            <person name="Goldberg J."/>
            <person name="Young S."/>
            <person name="Zeng Q."/>
            <person name="Fellers J."/>
        </authorList>
    </citation>
    <scope>NUCLEOTIDE SEQUENCE [LARGE SCALE GENOMIC DNA]</scope>
    <source>
        <strain evidence="2">1-1 BBBD Race 1</strain>
    </source>
</reference>
<evidence type="ECO:0000313" key="4">
    <source>
        <dbReference type="Proteomes" id="UP000005240"/>
    </source>
</evidence>
<organism evidence="2">
    <name type="scientific">Puccinia triticina (isolate 1-1 / race 1 (BBBD))</name>
    <name type="common">Brown leaf rust fungus</name>
    <dbReference type="NCBI Taxonomy" id="630390"/>
    <lineage>
        <taxon>Eukaryota</taxon>
        <taxon>Fungi</taxon>
        <taxon>Dikarya</taxon>
        <taxon>Basidiomycota</taxon>
        <taxon>Pucciniomycotina</taxon>
        <taxon>Pucciniomycetes</taxon>
        <taxon>Pucciniales</taxon>
        <taxon>Pucciniaceae</taxon>
        <taxon>Puccinia</taxon>
    </lineage>
</organism>
<feature type="region of interest" description="Disordered" evidence="1">
    <location>
        <begin position="771"/>
        <end position="896"/>
    </location>
</feature>
<dbReference type="EnsemblFungi" id="PTTG_08409-t43_1">
    <property type="protein sequence ID" value="PTTG_08409-t43_1-p1"/>
    <property type="gene ID" value="PTTG_08409"/>
</dbReference>
<feature type="compositionally biased region" description="Polar residues" evidence="1">
    <location>
        <begin position="604"/>
        <end position="617"/>
    </location>
</feature>
<name>A0A180H4L9_PUCT1</name>
<evidence type="ECO:0000313" key="3">
    <source>
        <dbReference type="EnsemblFungi" id="PTTG_08409-t43_1-p1"/>
    </source>
</evidence>
<proteinExistence type="predicted"/>
<dbReference type="EMBL" id="ADAS02000003">
    <property type="protein sequence ID" value="OAV99519.1"/>
    <property type="molecule type" value="Genomic_DNA"/>
</dbReference>
<reference evidence="2" key="1">
    <citation type="submission" date="2009-11" db="EMBL/GenBank/DDBJ databases">
        <authorList>
            <consortium name="The Broad Institute Genome Sequencing Platform"/>
            <person name="Ward D."/>
            <person name="Feldgarden M."/>
            <person name="Earl A."/>
            <person name="Young S.K."/>
            <person name="Zeng Q."/>
            <person name="Koehrsen M."/>
            <person name="Alvarado L."/>
            <person name="Berlin A."/>
            <person name="Bochicchio J."/>
            <person name="Borenstein D."/>
            <person name="Chapman S.B."/>
            <person name="Chen Z."/>
            <person name="Engels R."/>
            <person name="Freedman E."/>
            <person name="Gellesch M."/>
            <person name="Goldberg J."/>
            <person name="Griggs A."/>
            <person name="Gujja S."/>
            <person name="Heilman E."/>
            <person name="Heiman D."/>
            <person name="Hepburn T."/>
            <person name="Howarth C."/>
            <person name="Jen D."/>
            <person name="Larson L."/>
            <person name="Lewis B."/>
            <person name="Mehta T."/>
            <person name="Park D."/>
            <person name="Pearson M."/>
            <person name="Roberts A."/>
            <person name="Saif S."/>
            <person name="Shea T."/>
            <person name="Shenoy N."/>
            <person name="Sisk P."/>
            <person name="Stolte C."/>
            <person name="Sykes S."/>
            <person name="Thomson T."/>
            <person name="Walk T."/>
            <person name="White J."/>
            <person name="Yandava C."/>
            <person name="Izard J."/>
            <person name="Baranova O.V."/>
            <person name="Blanton J.M."/>
            <person name="Tanner A.C."/>
            <person name="Dewhirst F.E."/>
            <person name="Haas B."/>
            <person name="Nusbaum C."/>
            <person name="Birren B."/>
        </authorList>
    </citation>
    <scope>NUCLEOTIDE SEQUENCE [LARGE SCALE GENOMIC DNA]</scope>
    <source>
        <strain evidence="2">1-1 BBBD Race 1</strain>
    </source>
</reference>
<evidence type="ECO:0000313" key="2">
    <source>
        <dbReference type="EMBL" id="OAV99519.1"/>
    </source>
</evidence>
<sequence length="1324" mass="148050">MPTRKKKVPAVNVDHTGTLELLKELYEVLKKFQQTVEEKSRNVPPDRAAGATYFPIFEGFMEHFKTIIDHQIDSRLDNARLVEECPRLCDFFRHQVASLYLLPLKIIFVAIKPTLPVVSSPILGLMSYIYHVKLEECRAAPALVPETWKDDGRNIGQCWESILAAFGDGIRLFMINAQQGKKLSQFQVMVGKVFYPFLAQVVGFQDSSNPHRLSDYAKRSLLDAGESLSGTCAENKDLIRDPTIFGPAILSHNIFNHSDFITANIALQIAYGVAPPHKIGKGGSKSARIPLDNKTARKDWFRQIFPVEKFGKSFQEQMVSRLASLPSQQFWTGLGDIQEKIFENDESRACAVPIQSGTVGEREIQFNTFAASPMKNTVQFNKHSLTWSSLVSKLGDDSVTVNEEKTAEICYEAIASAKLTGISKSRAPLPQCEELTLSIEFSSNSPIESCSPTVYYAPDDSDVRAKLNMRLQPQFADAISSILRQRKIKFSRFGSYFESHQTDDEDTKIVEIDSDPPLPVPGEKMTRQTSKISISKEPVCSWEAEHSSENPPHTNSRQRVESVQREAGINSSREEDSNSFSEQPTDLGRINDRSPSVSVVVELNSKSSPSVVHTGTPMSPKRKGHPRVSSPIEASCSRKEVTRSQKIKRTRIIESPDDSIRSSPMSHFRQGSGNELKKAPPSVTRQARETKAKSPLAKIPSLKSFKPAKSHDYTQEKSDTPQTIEYSTLSRKKMKASARFASEEIIDSCSDAEDEKNLTRSESIASIEEVSDQIMTSNQPEPIPHSDPEVEDEILSDDLDARFSKSSAQFLEMKMPQNLPGKRNADGDHRSITGMASRSRSVARKNESSKPQQAQKKVPKDLEKAGLLENRKTDPGSKLKRLSPSKSRLERSTFSPEIDVIEQARPSVRKTAFGLDVLKKFHRRKEDTDQEELDTQRTKRGIRISDLGKNLITRPKKCFQPDQSNLRMVQDSKPKKSAEHSINPILSAIKKTVQTPSSVDSTAQKTFNPFEASLRPIKSSEASGSKRVGRTIDVDQLSSTPLSRMRLEGSERSKEFMGKGENLRKPKRIRFESPRSAPIPRKINHSRSNNRDTSQRDTPSPVEGDRAGENEILHSVKRKRAQPDILLKDSKDLLKSALKTSTPSRAAARSNLENFQANPENQKIRGSSILGIDQEAPVGLYQSSSTSGKLVDWSKKATAASPSKYSDPVRNEKVNAWEEDASSYMNQLSEMAVAGIRNKQVKIKGVAATTQLGILTSASNIIKEFDEQSEAIKEGIAQHALQTQKEYKQYHNDVKQYRIKMQQDVNWANAYMNERTKDASPDAE</sequence>
<feature type="compositionally biased region" description="Basic and acidic residues" evidence="1">
    <location>
        <begin position="651"/>
        <end position="660"/>
    </location>
</feature>
<feature type="compositionally biased region" description="Basic and acidic residues" evidence="1">
    <location>
        <begin position="858"/>
        <end position="877"/>
    </location>
</feature>
<evidence type="ECO:0000256" key="1">
    <source>
        <dbReference type="SAM" id="MobiDB-lite"/>
    </source>
</evidence>
<reference evidence="3 4" key="3">
    <citation type="journal article" date="2017" name="G3 (Bethesda)">
        <title>Comparative analysis highlights variable genome content of wheat rusts and divergence of the mating loci.</title>
        <authorList>
            <person name="Cuomo C.A."/>
            <person name="Bakkeren G."/>
            <person name="Khalil H.B."/>
            <person name="Panwar V."/>
            <person name="Joly D."/>
            <person name="Linning R."/>
            <person name="Sakthikumar S."/>
            <person name="Song X."/>
            <person name="Adiconis X."/>
            <person name="Fan L."/>
            <person name="Goldberg J.M."/>
            <person name="Levin J.Z."/>
            <person name="Young S."/>
            <person name="Zeng Q."/>
            <person name="Anikster Y."/>
            <person name="Bruce M."/>
            <person name="Wang M."/>
            <person name="Yin C."/>
            <person name="McCallum B."/>
            <person name="Szabo L.J."/>
            <person name="Hulbert S."/>
            <person name="Chen X."/>
            <person name="Fellers J.P."/>
        </authorList>
    </citation>
    <scope>NUCLEOTIDE SEQUENCE</scope>
    <source>
        <strain evidence="4">Isolate 1-1 / race 1 (BBBD)</strain>
        <strain evidence="3">isolate 1-1 / race 1 (BBBD)</strain>
    </source>
</reference>
<dbReference type="VEuPathDB" id="FungiDB:PTTG_08409"/>
<dbReference type="Proteomes" id="UP000005240">
    <property type="component" value="Unassembled WGS sequence"/>
</dbReference>
<keyword evidence="4" id="KW-1185">Reference proteome</keyword>
<feature type="compositionally biased region" description="Basic and acidic residues" evidence="1">
    <location>
        <begin position="1103"/>
        <end position="1112"/>
    </location>
</feature>
<accession>A0A180H4L9</accession>
<reference evidence="3" key="4">
    <citation type="submission" date="2025-05" db="UniProtKB">
        <authorList>
            <consortium name="EnsemblFungi"/>
        </authorList>
    </citation>
    <scope>IDENTIFICATION</scope>
    <source>
        <strain evidence="3">isolate 1-1 / race 1 (BBBD)</strain>
    </source>
</reference>
<dbReference type="OrthoDB" id="2499340at2759"/>
<gene>
    <name evidence="2" type="ORF">PTTG_08409</name>
</gene>
<feature type="region of interest" description="Disordered" evidence="1">
    <location>
        <begin position="1010"/>
        <end position="1112"/>
    </location>
</feature>
<feature type="region of interest" description="Disordered" evidence="1">
    <location>
        <begin position="501"/>
        <end position="722"/>
    </location>
</feature>